<sequence length="119" mass="12885">MAMHATPAGDDEFSWTVEAPRNGRARHRAPGVPSSSAVLALRAIPVLGWAFLALGVVRPFRSRLGRIVFWIDAMLSVGVHAAQIPVARREAARRGIPAGRAAAMTMLFGATWWKTLGDR</sequence>
<dbReference type="GeneID" id="91519299"/>
<keyword evidence="1" id="KW-0472">Membrane</keyword>
<organism evidence="2 3">
    <name type="scientific">Nocardia asteroides NBRC 15531</name>
    <dbReference type="NCBI Taxonomy" id="1110697"/>
    <lineage>
        <taxon>Bacteria</taxon>
        <taxon>Bacillati</taxon>
        <taxon>Actinomycetota</taxon>
        <taxon>Actinomycetes</taxon>
        <taxon>Mycobacteriales</taxon>
        <taxon>Nocardiaceae</taxon>
        <taxon>Nocardia</taxon>
    </lineage>
</organism>
<gene>
    <name evidence="2" type="ORF">NCAST_33_00900</name>
</gene>
<dbReference type="EMBL" id="BAFO02000033">
    <property type="protein sequence ID" value="GAD86714.1"/>
    <property type="molecule type" value="Genomic_DNA"/>
</dbReference>
<dbReference type="RefSeq" id="WP_019048730.1">
    <property type="nucleotide sequence ID" value="NZ_BAFO02000033.1"/>
</dbReference>
<dbReference type="EMBL" id="AB685274">
    <property type="protein sequence ID" value="BAO98900.1"/>
    <property type="molecule type" value="Genomic_DNA"/>
</dbReference>
<keyword evidence="1" id="KW-1133">Transmembrane helix</keyword>
<proteinExistence type="predicted"/>
<reference evidence="2 3" key="1">
    <citation type="journal article" date="2014" name="BMC Genomics">
        <title>Genome based analysis of type-I polyketide synthase and nonribosomal peptide synthetase gene clusters in seven strains of five representative Nocardia species.</title>
        <authorList>
            <person name="Komaki H."/>
            <person name="Ichikawa N."/>
            <person name="Hosoyama A."/>
            <person name="Takahashi-Nakaguchi A."/>
            <person name="Matsuzawa T."/>
            <person name="Suzuki K."/>
            <person name="Fujita N."/>
            <person name="Gonoi T."/>
        </authorList>
    </citation>
    <scope>NUCLEOTIDE SEQUENCE [LARGE SCALE GENOMIC DNA]</scope>
    <source>
        <strain evidence="2 3">NBRC 15531</strain>
    </source>
</reference>
<keyword evidence="1" id="KW-0812">Transmembrane</keyword>
<dbReference type="AlphaFoldDB" id="U5ENS2"/>
<evidence type="ECO:0000256" key="1">
    <source>
        <dbReference type="SAM" id="Phobius"/>
    </source>
</evidence>
<protein>
    <submittedName>
        <fullName evidence="2">Uncharacterized protein</fullName>
    </submittedName>
</protein>
<name>U5ENS2_NOCAS</name>
<keyword evidence="3" id="KW-1185">Reference proteome</keyword>
<evidence type="ECO:0000313" key="2">
    <source>
        <dbReference type="EMBL" id="GAD86714.1"/>
    </source>
</evidence>
<dbReference type="STRING" id="1824.SAMN05444423_1011678"/>
<evidence type="ECO:0000313" key="3">
    <source>
        <dbReference type="Proteomes" id="UP000017048"/>
    </source>
</evidence>
<accession>U5ENS2</accession>
<dbReference type="Proteomes" id="UP000017048">
    <property type="component" value="Unassembled WGS sequence"/>
</dbReference>
<dbReference type="eggNOG" id="ENOG502ZWWW">
    <property type="taxonomic scope" value="Bacteria"/>
</dbReference>
<feature type="transmembrane region" description="Helical" evidence="1">
    <location>
        <begin position="37"/>
        <end position="57"/>
    </location>
</feature>